<evidence type="ECO:0000259" key="4">
    <source>
        <dbReference type="Pfam" id="PF25023"/>
    </source>
</evidence>
<dbReference type="Gene3D" id="2.180.10.10">
    <property type="entry name" value="RHS repeat-associated core"/>
    <property type="match status" value="5"/>
</dbReference>
<feature type="domain" description="Teneurin-like YD-shell" evidence="4">
    <location>
        <begin position="442"/>
        <end position="580"/>
    </location>
</feature>
<dbReference type="PANTHER" id="PTHR32305:SF15">
    <property type="entry name" value="PROTEIN RHSA-RELATED"/>
    <property type="match status" value="1"/>
</dbReference>
<organism evidence="5 6">
    <name type="scientific">Nocardioides euryhalodurans</name>
    <dbReference type="NCBI Taxonomy" id="2518370"/>
    <lineage>
        <taxon>Bacteria</taxon>
        <taxon>Bacillati</taxon>
        <taxon>Actinomycetota</taxon>
        <taxon>Actinomycetes</taxon>
        <taxon>Propionibacteriales</taxon>
        <taxon>Nocardioidaceae</taxon>
        <taxon>Nocardioides</taxon>
    </lineage>
</organism>
<dbReference type="Proteomes" id="UP000294894">
    <property type="component" value="Chromosome"/>
</dbReference>
<keyword evidence="1" id="KW-0677">Repeat</keyword>
<evidence type="ECO:0000259" key="3">
    <source>
        <dbReference type="Pfam" id="PF20148"/>
    </source>
</evidence>
<dbReference type="InterPro" id="IPR006530">
    <property type="entry name" value="YD"/>
</dbReference>
<reference evidence="5 6" key="1">
    <citation type="submission" date="2019-03" db="EMBL/GenBank/DDBJ databases">
        <title>Three New Species of Nocardioides, Nocardioides euryhalodurans sp. nov., Nocardioides seonyuensis sp. nov. and Nocardioides eburneoflavus sp. nov., Iolated from Soil.</title>
        <authorList>
            <person name="Roh S.G."/>
            <person name="Lee C."/>
            <person name="Kim M.-K."/>
            <person name="Kim S.B."/>
        </authorList>
    </citation>
    <scope>NUCLEOTIDE SEQUENCE [LARGE SCALE GENOMIC DNA]</scope>
    <source>
        <strain evidence="5 6">MMS17-SY117</strain>
    </source>
</reference>
<dbReference type="EMBL" id="CP038267">
    <property type="protein sequence ID" value="QBR92879.1"/>
    <property type="molecule type" value="Genomic_DNA"/>
</dbReference>
<evidence type="ECO:0000256" key="2">
    <source>
        <dbReference type="SAM" id="MobiDB-lite"/>
    </source>
</evidence>
<dbReference type="InterPro" id="IPR056823">
    <property type="entry name" value="TEN-like_YD-shell"/>
</dbReference>
<feature type="region of interest" description="Disordered" evidence="2">
    <location>
        <begin position="122"/>
        <end position="169"/>
    </location>
</feature>
<name>A0A4P7GLW9_9ACTN</name>
<keyword evidence="6" id="KW-1185">Reference proteome</keyword>
<dbReference type="NCBIfam" id="TIGR01643">
    <property type="entry name" value="YD_repeat_2x"/>
    <property type="match status" value="19"/>
</dbReference>
<dbReference type="Pfam" id="PF25023">
    <property type="entry name" value="TEN_YD-shell"/>
    <property type="match status" value="1"/>
</dbReference>
<accession>A0A4P7GLW9</accession>
<dbReference type="Pfam" id="PF05593">
    <property type="entry name" value="RHS_repeat"/>
    <property type="match status" value="10"/>
</dbReference>
<dbReference type="NCBIfam" id="TIGR03696">
    <property type="entry name" value="Rhs_assc_core"/>
    <property type="match status" value="1"/>
</dbReference>
<evidence type="ECO:0000256" key="1">
    <source>
        <dbReference type="ARBA" id="ARBA00022737"/>
    </source>
</evidence>
<dbReference type="InterPro" id="IPR050708">
    <property type="entry name" value="T6SS_VgrG/RHS"/>
</dbReference>
<feature type="compositionally biased region" description="Basic and acidic residues" evidence="2">
    <location>
        <begin position="1315"/>
        <end position="1326"/>
    </location>
</feature>
<evidence type="ECO:0000313" key="5">
    <source>
        <dbReference type="EMBL" id="QBR92879.1"/>
    </source>
</evidence>
<dbReference type="OrthoDB" id="3795228at2"/>
<dbReference type="PANTHER" id="PTHR32305">
    <property type="match status" value="1"/>
</dbReference>
<sequence length="1787" mass="188919">MVDLGAIDEDVRFDHGAADTLASRCDAAADVIEGQAGSRASWKNTALTDFRGAFSELFRSNASVAAADATELASRLREVATGVRLLKEEARKEQQRRETARQWKREQDDRNLWDKGVDAVFGGDDPPVGPPAAEPTIPVSAPVNGTRETPTPGSGGGGGGGGTSSARPEDLRAFANGSRGANQTLSAKPAMCRSAYTTFEAGCGWGRLEASGVFTGFDKYLDANEEDVRWATLVADAFAAAGGEGAVSTLSDSALLATLQAAGVDASRQDIVIDPPTAYGHPPTTGYSVDPVNTATGNFLEREVDLSFTGATAALVWDRTYNSFSQQAGAFGPGWSSWTEAGLALDDEAARMTLPDGRVIVFPRLGTGWDRATGENMWLARDDAGLQATTNDGKVLTFDGAGRLSALSHGAGTTVRLEHDAGRLVRVVHERGRSVDLTWADERIVRATGSDGRTVDYAYDDSGRLVTAAGPAGLRSYAWDDAGLISSVTDADGVVEAENAYDAHRRVTLQRTPHGRVVRFVYLPGNVTVVSDEDGTRSNTWLHDQRGRLIGVVDTDERRQSTSYDAHGNPVMVTERDGSVTVHEYDDRGRRTRTVTPSGADLTYGYDEADRITTVVAESGGVVEYSYDGADRNPSLMVDPEGGRTRFSWRAGLLTEMVDPVGVTVRFDYDDRGDLVATTDALGNTARLERDPTGRVTASVSPLGHRTRWTYLPHGHLGSRQDPDGAVWRYEHTAAGRLSAVIDPTGSRTEIEHGSHGEETRTVDPLGRAVTRHLDDLGNLASVELPDGSRWEFTHDALSRLVAATDPAGAEWRYDYDANGDLTATTDPTGVRIGASVDRPARTLTVGDGEADRTWSFDPLGRATAATDPDGTSAVTVHDACGRPVELLDGDGGLTRIERDAAGRAVAVTSPTGAVTRFEYDARGRLAALVDPTGARTTYEHDADGRLVREVLPTGEVAWTEHDPCGRVTAASVPGRGVARYRYDAAGRVVESSDTWFGRRRFRYDAAGQLVEVVNGNGGVTRFERDPRGRAVAVTDPLGHTTRRSYDQLDRPVSQTDALGRTTRAGYDAAGRLAFQESPTGSRVEWTHDTAGRIASEVVDGRLVTSVEHDPRARTVRISDHTQEHRTTTHLLEWNRRDQLVRHVRDDRATTWAYDADGNRTSLTTPDGRSTTFERDAAGRVSVVEHPLLGRAVLERDGSGRLVRATADGTLQTWERLDGFVVAHVHTDAGGATRTEVTRDEDGRITGIDRAGERTTYAYDLAHQLVESRLGGSVTRWSYDAAGRLVTESVDGAVRGHTHDPAGQLLATRGPDGLTTRHDYDGCGRRVRTERPDGRVRELSWTATGWLSAVTERAGDDVERTELHVDATGQLAWVGDTELWWDTASPRGRGLLQVGEVPLLPVGAVTGVGEDWIPAGWRTGRGEGTDPWQAGVSGGPGRPVVPGLPAGLGIGAAGELIIGGVDPLEWLDARVYDPASRGFLSTDPLDPVIGAGWAGNPYSYAGNDPLHALDPTGLRPATDADLQAYKDANNGWVSENWEYLVGGAMVIGGGIMIATGFGGPVGMALVAAGADTIIQKATTGEVNWGQVAVSGGLGLVGGAGAAWATRASVNGTAALRTTMLVNGGVNAAGAEAAYVINNRGNLTWQGAVGAGAGGFVSGAIGGAAGPSGGTLATQLGQRSTSLTAHAATGGVNFFGGFSGSVVNQTINGQPVNYGQAALSGGVNTATGAVSSVTMPSGSGMTTLNQTSYFGPRTVSGAFNLGGTNTQSMYLQGGAGAAQGATYDVFSD</sequence>
<dbReference type="Pfam" id="PF20148">
    <property type="entry name" value="DUF6531"/>
    <property type="match status" value="1"/>
</dbReference>
<dbReference type="SUPFAM" id="SSF69304">
    <property type="entry name" value="Tricorn protease N-terminal domain"/>
    <property type="match status" value="1"/>
</dbReference>
<gene>
    <name evidence="5" type="ORF">EXE57_11785</name>
</gene>
<evidence type="ECO:0000313" key="6">
    <source>
        <dbReference type="Proteomes" id="UP000294894"/>
    </source>
</evidence>
<dbReference type="RefSeq" id="WP_135077736.1">
    <property type="nucleotide sequence ID" value="NZ_CP038267.1"/>
</dbReference>
<protein>
    <submittedName>
        <fullName evidence="5">Type IV secretion protein Rhs</fullName>
    </submittedName>
</protein>
<dbReference type="InterPro" id="IPR045351">
    <property type="entry name" value="DUF6531"/>
</dbReference>
<feature type="region of interest" description="Disordered" evidence="2">
    <location>
        <begin position="1295"/>
        <end position="1326"/>
    </location>
</feature>
<feature type="domain" description="DUF6531" evidence="3">
    <location>
        <begin position="290"/>
        <end position="362"/>
    </location>
</feature>
<dbReference type="KEGG" id="noy:EXE57_11785"/>
<feature type="compositionally biased region" description="Gly residues" evidence="2">
    <location>
        <begin position="153"/>
        <end position="163"/>
    </location>
</feature>
<dbReference type="InterPro" id="IPR022385">
    <property type="entry name" value="Rhs_assc_core"/>
</dbReference>
<dbReference type="InterPro" id="IPR031325">
    <property type="entry name" value="RHS_repeat"/>
</dbReference>
<proteinExistence type="predicted"/>
<dbReference type="SUPFAM" id="SSF63829">
    <property type="entry name" value="Calcium-dependent phosphotriesterase"/>
    <property type="match status" value="2"/>
</dbReference>